<name>B0WXT9_CULQU</name>
<dbReference type="EMBL" id="DS232173">
    <property type="protein sequence ID" value="EDS36749.1"/>
    <property type="molecule type" value="Genomic_DNA"/>
</dbReference>
<evidence type="ECO:0000313" key="1">
    <source>
        <dbReference type="EMBL" id="EDS36749.1"/>
    </source>
</evidence>
<protein>
    <submittedName>
        <fullName evidence="1 2">Uncharacterized protein</fullName>
    </submittedName>
</protein>
<gene>
    <name evidence="2" type="primary">6044748</name>
    <name evidence="1" type="ORF">CpipJ_CPIJ011584</name>
</gene>
<reference evidence="2" key="2">
    <citation type="submission" date="2021-02" db="UniProtKB">
        <authorList>
            <consortium name="EnsemblMetazoa"/>
        </authorList>
    </citation>
    <scope>IDENTIFICATION</scope>
    <source>
        <strain evidence="2">JHB</strain>
    </source>
</reference>
<dbReference type="EnsemblMetazoa" id="CPIJ011584-RA">
    <property type="protein sequence ID" value="CPIJ011584-PA"/>
    <property type="gene ID" value="CPIJ011584"/>
</dbReference>
<accession>B0WXT9</accession>
<dbReference type="HOGENOM" id="CLU_1908422_0_0_1"/>
<sequence length="159" mass="15811">MLQYHCQRGIDNSKSLVRFRVHFKRKQINIKMKFYLAAAVLATVLVAANCAPYQIVYLVPVEAAPVARVARSAQFSGSAANAGAQSFNAGGFGGGFSGSSANAASQSFSQGGGFPGFGGFSGSAASAGAQSFSGGAGGFPGFGGFSGSAANAGAQSFSG</sequence>
<dbReference type="OMA" id="ANCAPYQ"/>
<dbReference type="AlphaFoldDB" id="B0WXT9"/>
<dbReference type="KEGG" id="cqu:CpipJ_CPIJ011584"/>
<dbReference type="eggNOG" id="ENOG502T8EA">
    <property type="taxonomic scope" value="Eukaryota"/>
</dbReference>
<dbReference type="InParanoid" id="B0WXT9"/>
<reference evidence="1" key="1">
    <citation type="submission" date="2007-03" db="EMBL/GenBank/DDBJ databases">
        <title>Annotation of Culex pipiens quinquefasciatus.</title>
        <authorList>
            <consortium name="The Broad Institute Genome Sequencing Platform"/>
            <person name="Atkinson P.W."/>
            <person name="Hemingway J."/>
            <person name="Christensen B.M."/>
            <person name="Higgs S."/>
            <person name="Kodira C."/>
            <person name="Hannick L."/>
            <person name="Megy K."/>
            <person name="O'Leary S."/>
            <person name="Pearson M."/>
            <person name="Haas B.J."/>
            <person name="Mauceli E."/>
            <person name="Wortman J.R."/>
            <person name="Lee N.H."/>
            <person name="Guigo R."/>
            <person name="Stanke M."/>
            <person name="Alvarado L."/>
            <person name="Amedeo P."/>
            <person name="Antoine C.H."/>
            <person name="Arensburger P."/>
            <person name="Bidwell S.L."/>
            <person name="Crawford M."/>
            <person name="Camaro F."/>
            <person name="Devon K."/>
            <person name="Engels R."/>
            <person name="Hammond M."/>
            <person name="Howarth C."/>
            <person name="Koehrsen M."/>
            <person name="Lawson D."/>
            <person name="Montgomery P."/>
            <person name="Nene V."/>
            <person name="Nusbaum C."/>
            <person name="Puiu D."/>
            <person name="Romero-Severson J."/>
            <person name="Severson D.W."/>
            <person name="Shumway M."/>
            <person name="Sisk P."/>
            <person name="Stolte C."/>
            <person name="Zeng Q."/>
            <person name="Eisenstadt E."/>
            <person name="Fraser-Liggett C."/>
            <person name="Strausberg R."/>
            <person name="Galagan J."/>
            <person name="Birren B."/>
            <person name="Collins F.H."/>
        </authorList>
    </citation>
    <scope>NUCLEOTIDE SEQUENCE [LARGE SCALE GENOMIC DNA]</scope>
    <source>
        <strain evidence="1">JHB</strain>
    </source>
</reference>
<dbReference type="VEuPathDB" id="VectorBase:CQUJHB008223"/>
<organism>
    <name type="scientific">Culex quinquefasciatus</name>
    <name type="common">Southern house mosquito</name>
    <name type="synonym">Culex pungens</name>
    <dbReference type="NCBI Taxonomy" id="7176"/>
    <lineage>
        <taxon>Eukaryota</taxon>
        <taxon>Metazoa</taxon>
        <taxon>Ecdysozoa</taxon>
        <taxon>Arthropoda</taxon>
        <taxon>Hexapoda</taxon>
        <taxon>Insecta</taxon>
        <taxon>Pterygota</taxon>
        <taxon>Neoptera</taxon>
        <taxon>Endopterygota</taxon>
        <taxon>Diptera</taxon>
        <taxon>Nematocera</taxon>
        <taxon>Culicoidea</taxon>
        <taxon>Culicidae</taxon>
        <taxon>Culicinae</taxon>
        <taxon>Culicini</taxon>
        <taxon>Culex</taxon>
        <taxon>Culex</taxon>
    </lineage>
</organism>
<dbReference type="VEuPathDB" id="VectorBase:CPIJ011584"/>
<proteinExistence type="predicted"/>
<dbReference type="Proteomes" id="UP000002320">
    <property type="component" value="Unassembled WGS sequence"/>
</dbReference>
<evidence type="ECO:0000313" key="2">
    <source>
        <dbReference type="EnsemblMetazoa" id="CPIJ011584-PA"/>
    </source>
</evidence>
<evidence type="ECO:0000313" key="3">
    <source>
        <dbReference type="Proteomes" id="UP000002320"/>
    </source>
</evidence>
<keyword evidence="3" id="KW-1185">Reference proteome</keyword>